<dbReference type="RefSeq" id="XP_005643135.1">
    <property type="nucleotide sequence ID" value="XM_005643078.1"/>
</dbReference>
<protein>
    <submittedName>
        <fullName evidence="4">Histone acetyltransferase</fullName>
    </submittedName>
</protein>
<dbReference type="Gene3D" id="3.40.630.30">
    <property type="match status" value="1"/>
</dbReference>
<evidence type="ECO:0000313" key="5">
    <source>
        <dbReference type="Proteomes" id="UP000007264"/>
    </source>
</evidence>
<keyword evidence="1" id="KW-0808">Transferase</keyword>
<dbReference type="GO" id="GO:0005737">
    <property type="term" value="C:cytoplasm"/>
    <property type="evidence" value="ECO:0007669"/>
    <property type="project" value="TreeGrafter"/>
</dbReference>
<feature type="domain" description="N-acetyltransferase" evidence="3">
    <location>
        <begin position="1"/>
        <end position="132"/>
    </location>
</feature>
<proteinExistence type="predicted"/>
<gene>
    <name evidence="4" type="ORF">COCSUDRAFT_20526</name>
</gene>
<dbReference type="PANTHER" id="PTHR43626:SF4">
    <property type="entry name" value="GCN5-RELATED N-ACETYLTRANSFERASE 2, CHLOROPLASTIC"/>
    <property type="match status" value="1"/>
</dbReference>
<sequence length="134" mass="14808">MWRQVGFPARNPEKLVRALSHTHRTLWIRSTRKSRMARAGQLLGFCRATSDGALSATIWDVAVHPAWQRSGLGRGVLERLTARLVAEGIPNITLFAEPNVVGLYEKLGFIRDPVGVKGLAFQGKLPAVKPLMLL</sequence>
<dbReference type="Proteomes" id="UP000007264">
    <property type="component" value="Unassembled WGS sequence"/>
</dbReference>
<name>I0YJM2_COCSC</name>
<dbReference type="CDD" id="cd04301">
    <property type="entry name" value="NAT_SF"/>
    <property type="match status" value="1"/>
</dbReference>
<reference evidence="4 5" key="1">
    <citation type="journal article" date="2012" name="Genome Biol.">
        <title>The genome of the polar eukaryotic microalga coccomyxa subellipsoidea reveals traits of cold adaptation.</title>
        <authorList>
            <person name="Blanc G."/>
            <person name="Agarkova I."/>
            <person name="Grimwood J."/>
            <person name="Kuo A."/>
            <person name="Brueggeman A."/>
            <person name="Dunigan D."/>
            <person name="Gurnon J."/>
            <person name="Ladunga I."/>
            <person name="Lindquist E."/>
            <person name="Lucas S."/>
            <person name="Pangilinan J."/>
            <person name="Proschold T."/>
            <person name="Salamov A."/>
            <person name="Schmutz J."/>
            <person name="Weeks D."/>
            <person name="Yamada T."/>
            <person name="Claverie J.M."/>
            <person name="Grigoriev I."/>
            <person name="Van Etten J."/>
            <person name="Lomsadze A."/>
            <person name="Borodovsky M."/>
        </authorList>
    </citation>
    <scope>NUCLEOTIDE SEQUENCE [LARGE SCALE GENOMIC DNA]</scope>
    <source>
        <strain evidence="4 5">C-169</strain>
    </source>
</reference>
<dbReference type="PROSITE" id="PS51186">
    <property type="entry name" value="GNAT"/>
    <property type="match status" value="1"/>
</dbReference>
<evidence type="ECO:0000256" key="2">
    <source>
        <dbReference type="ARBA" id="ARBA00023315"/>
    </source>
</evidence>
<evidence type="ECO:0000259" key="3">
    <source>
        <dbReference type="PROSITE" id="PS51186"/>
    </source>
</evidence>
<dbReference type="Pfam" id="PF13508">
    <property type="entry name" value="Acetyltransf_7"/>
    <property type="match status" value="1"/>
</dbReference>
<organism evidence="4 5">
    <name type="scientific">Coccomyxa subellipsoidea (strain C-169)</name>
    <name type="common">Green microalga</name>
    <dbReference type="NCBI Taxonomy" id="574566"/>
    <lineage>
        <taxon>Eukaryota</taxon>
        <taxon>Viridiplantae</taxon>
        <taxon>Chlorophyta</taxon>
        <taxon>core chlorophytes</taxon>
        <taxon>Trebouxiophyceae</taxon>
        <taxon>Trebouxiophyceae incertae sedis</taxon>
        <taxon>Coccomyxaceae</taxon>
        <taxon>Coccomyxa</taxon>
        <taxon>Coccomyxa subellipsoidea</taxon>
    </lineage>
</organism>
<dbReference type="InterPro" id="IPR000182">
    <property type="entry name" value="GNAT_dom"/>
</dbReference>
<evidence type="ECO:0000313" key="4">
    <source>
        <dbReference type="EMBL" id="EIE18591.1"/>
    </source>
</evidence>
<dbReference type="GO" id="GO:0008080">
    <property type="term" value="F:N-acetyltransferase activity"/>
    <property type="evidence" value="ECO:0007669"/>
    <property type="project" value="InterPro"/>
</dbReference>
<dbReference type="InterPro" id="IPR016181">
    <property type="entry name" value="Acyl_CoA_acyltransferase"/>
</dbReference>
<dbReference type="AlphaFoldDB" id="I0YJM2"/>
<dbReference type="SUPFAM" id="SSF55729">
    <property type="entry name" value="Acyl-CoA N-acyltransferases (Nat)"/>
    <property type="match status" value="1"/>
</dbReference>
<dbReference type="KEGG" id="csl:COCSUDRAFT_20526"/>
<dbReference type="InterPro" id="IPR045039">
    <property type="entry name" value="NSI-like"/>
</dbReference>
<dbReference type="EMBL" id="AGSI01000023">
    <property type="protein sequence ID" value="EIE18591.1"/>
    <property type="molecule type" value="Genomic_DNA"/>
</dbReference>
<dbReference type="STRING" id="574566.I0YJM2"/>
<dbReference type="PANTHER" id="PTHR43626">
    <property type="entry name" value="ACYL-COA N-ACYLTRANSFERASE"/>
    <property type="match status" value="1"/>
</dbReference>
<keyword evidence="2" id="KW-0012">Acyltransferase</keyword>
<comment type="caution">
    <text evidence="4">The sequence shown here is derived from an EMBL/GenBank/DDBJ whole genome shotgun (WGS) entry which is preliminary data.</text>
</comment>
<dbReference type="OrthoDB" id="2744543at2759"/>
<keyword evidence="5" id="KW-1185">Reference proteome</keyword>
<evidence type="ECO:0000256" key="1">
    <source>
        <dbReference type="ARBA" id="ARBA00022679"/>
    </source>
</evidence>
<dbReference type="GeneID" id="17036476"/>
<accession>I0YJM2</accession>